<dbReference type="InterPro" id="IPR036259">
    <property type="entry name" value="MFS_trans_sf"/>
</dbReference>
<accession>A0AAN8S2Y9</accession>
<keyword evidence="9" id="KW-0739">Sodium transport</keyword>
<keyword evidence="5" id="KW-0769">Symport</keyword>
<dbReference type="AlphaFoldDB" id="A0AAN8S2Y9"/>
<feature type="transmembrane region" description="Helical" evidence="12">
    <location>
        <begin position="200"/>
        <end position="219"/>
    </location>
</feature>
<evidence type="ECO:0000256" key="9">
    <source>
        <dbReference type="ARBA" id="ARBA00023201"/>
    </source>
</evidence>
<sequence>MDVEDNSKMESACEEFREKNHYPGKSKSFSDGYQKFEISIIDKNSPTALTATHLPMSALKKTVDEDAVQTHDSTAAGLIHDIPPKSWLGIRHLIVALLFMATFVGYASRVILSVAIVAMLKNDTEFPSFDWDKKEVEGLVLSSFFWGYSASQIPCGLLVQSYGSKWPLFAAMGVSSICVLLTPVAAIYGDWIATCVIRTLQGVTQAALFPGLHSAIAIWTPLEERGRLATIILCGAQFGTIIALPVGGFLIPSPGGWPSIFYVFGGIGVAWSIFWCFFGYNSPSEHPFISKEERLYIEYSISNEFTTKLKTPWREIFTSPAMWALIVTHCAENFGFWTLMAEIPTYFDAVLKFKIEDNGILSALPYLTMAGLSFVFGWMADFAFEKNWLTVVASRKIFNTLGFWIPAAALVALGFITEEQKTMGVVLLVLAVGFNAGNYTGFSLVHMDMSPNFASIMMGITNFAANVFSTIGTLLADSLIRADKTSTANWKIVFIVTAAMFFFGNLVFIIIGRADRQPWNEPDYKRNKRDDTKS</sequence>
<feature type="domain" description="Major facilitator superfamily (MFS) profile" evidence="13">
    <location>
        <begin position="94"/>
        <end position="516"/>
    </location>
</feature>
<evidence type="ECO:0000256" key="5">
    <source>
        <dbReference type="ARBA" id="ARBA00022847"/>
    </source>
</evidence>
<dbReference type="GO" id="GO:0006814">
    <property type="term" value="P:sodium ion transport"/>
    <property type="evidence" value="ECO:0007669"/>
    <property type="project" value="UniProtKB-KW"/>
</dbReference>
<evidence type="ECO:0000256" key="10">
    <source>
        <dbReference type="ARBA" id="ARBA00054632"/>
    </source>
</evidence>
<proteinExistence type="inferred from homology"/>
<dbReference type="InterPro" id="IPR011701">
    <property type="entry name" value="MFS"/>
</dbReference>
<feature type="transmembrane region" description="Helical" evidence="12">
    <location>
        <begin position="93"/>
        <end position="119"/>
    </location>
</feature>
<comment type="function">
    <text evidence="10">May be an inorganic phosphate cotransporter.</text>
</comment>
<feature type="transmembrane region" description="Helical" evidence="12">
    <location>
        <begin position="166"/>
        <end position="188"/>
    </location>
</feature>
<feature type="transmembrane region" description="Helical" evidence="12">
    <location>
        <begin position="422"/>
        <end position="441"/>
    </location>
</feature>
<evidence type="ECO:0000256" key="11">
    <source>
        <dbReference type="ARBA" id="ARBA00068450"/>
    </source>
</evidence>
<name>A0AAN8S2Y9_POLSC</name>
<feature type="transmembrane region" description="Helical" evidence="12">
    <location>
        <begin position="453"/>
        <end position="476"/>
    </location>
</feature>
<reference evidence="14 15" key="1">
    <citation type="submission" date="2023-10" db="EMBL/GenBank/DDBJ databases">
        <title>Genomes of two closely related lineages of the louse Polyplax serrata with different host specificities.</title>
        <authorList>
            <person name="Martinu J."/>
            <person name="Tarabai H."/>
            <person name="Stefka J."/>
            <person name="Hypsa V."/>
        </authorList>
    </citation>
    <scope>NUCLEOTIDE SEQUENCE [LARGE SCALE GENOMIC DNA]</scope>
    <source>
        <strain evidence="14">HR10_N</strain>
    </source>
</reference>
<dbReference type="SUPFAM" id="SSF103473">
    <property type="entry name" value="MFS general substrate transporter"/>
    <property type="match status" value="1"/>
</dbReference>
<keyword evidence="7" id="KW-0915">Sodium</keyword>
<dbReference type="Proteomes" id="UP001372834">
    <property type="component" value="Unassembled WGS sequence"/>
</dbReference>
<evidence type="ECO:0000256" key="4">
    <source>
        <dbReference type="ARBA" id="ARBA00022692"/>
    </source>
</evidence>
<feature type="transmembrane region" description="Helical" evidence="12">
    <location>
        <begin position="360"/>
        <end position="384"/>
    </location>
</feature>
<dbReference type="GO" id="GO:0015293">
    <property type="term" value="F:symporter activity"/>
    <property type="evidence" value="ECO:0007669"/>
    <property type="project" value="UniProtKB-KW"/>
</dbReference>
<comment type="caution">
    <text evidence="14">The sequence shown here is derived from an EMBL/GenBank/DDBJ whole genome shotgun (WGS) entry which is preliminary data.</text>
</comment>
<keyword evidence="4 12" id="KW-0812">Transmembrane</keyword>
<keyword evidence="6 12" id="KW-1133">Transmembrane helix</keyword>
<dbReference type="GO" id="GO:0016020">
    <property type="term" value="C:membrane"/>
    <property type="evidence" value="ECO:0007669"/>
    <property type="project" value="UniProtKB-SubCell"/>
</dbReference>
<feature type="transmembrane region" description="Helical" evidence="12">
    <location>
        <begin position="488"/>
        <end position="511"/>
    </location>
</feature>
<evidence type="ECO:0000256" key="3">
    <source>
        <dbReference type="ARBA" id="ARBA00022448"/>
    </source>
</evidence>
<feature type="transmembrane region" description="Helical" evidence="12">
    <location>
        <begin position="139"/>
        <end position="159"/>
    </location>
</feature>
<dbReference type="FunFam" id="1.20.1250.20:FF:000003">
    <property type="entry name" value="Solute carrier family 17 member 3"/>
    <property type="match status" value="1"/>
</dbReference>
<evidence type="ECO:0000256" key="8">
    <source>
        <dbReference type="ARBA" id="ARBA00023136"/>
    </source>
</evidence>
<feature type="transmembrane region" description="Helical" evidence="12">
    <location>
        <begin position="396"/>
        <end position="416"/>
    </location>
</feature>
<gene>
    <name evidence="14" type="ORF">RUM43_005579</name>
</gene>
<dbReference type="Pfam" id="PF07690">
    <property type="entry name" value="MFS_1"/>
    <property type="match status" value="1"/>
</dbReference>
<comment type="similarity">
    <text evidence="2">Belongs to the major facilitator superfamily. Sodium/anion cotransporter family.</text>
</comment>
<dbReference type="InterPro" id="IPR050382">
    <property type="entry name" value="MFS_Na/Anion_cotransporter"/>
</dbReference>
<evidence type="ECO:0000313" key="14">
    <source>
        <dbReference type="EMBL" id="KAK6625285.1"/>
    </source>
</evidence>
<feature type="transmembrane region" description="Helical" evidence="12">
    <location>
        <begin position="231"/>
        <end position="251"/>
    </location>
</feature>
<dbReference type="PROSITE" id="PS50850">
    <property type="entry name" value="MFS"/>
    <property type="match status" value="1"/>
</dbReference>
<dbReference type="PANTHER" id="PTHR11662:SF280">
    <property type="entry name" value="FI21844P1-RELATED"/>
    <property type="match status" value="1"/>
</dbReference>
<dbReference type="Gene3D" id="1.20.1250.20">
    <property type="entry name" value="MFS general substrate transporter like domains"/>
    <property type="match status" value="2"/>
</dbReference>
<keyword evidence="8 12" id="KW-0472">Membrane</keyword>
<dbReference type="InterPro" id="IPR020846">
    <property type="entry name" value="MFS_dom"/>
</dbReference>
<dbReference type="CDD" id="cd17318">
    <property type="entry name" value="MFS_SLC17"/>
    <property type="match status" value="1"/>
</dbReference>
<dbReference type="FunFam" id="1.20.1250.20:FF:000144">
    <property type="entry name" value="Picot, isoform B"/>
    <property type="match status" value="1"/>
</dbReference>
<feature type="transmembrane region" description="Helical" evidence="12">
    <location>
        <begin position="257"/>
        <end position="280"/>
    </location>
</feature>
<dbReference type="GO" id="GO:0006820">
    <property type="term" value="P:monoatomic anion transport"/>
    <property type="evidence" value="ECO:0007669"/>
    <property type="project" value="TreeGrafter"/>
</dbReference>
<protein>
    <recommendedName>
        <fullName evidence="11">Putative inorganic phosphate cotransporter</fullName>
    </recommendedName>
</protein>
<evidence type="ECO:0000256" key="2">
    <source>
        <dbReference type="ARBA" id="ARBA00008586"/>
    </source>
</evidence>
<dbReference type="PANTHER" id="PTHR11662">
    <property type="entry name" value="SOLUTE CARRIER FAMILY 17"/>
    <property type="match status" value="1"/>
</dbReference>
<evidence type="ECO:0000256" key="12">
    <source>
        <dbReference type="SAM" id="Phobius"/>
    </source>
</evidence>
<evidence type="ECO:0000256" key="1">
    <source>
        <dbReference type="ARBA" id="ARBA00004141"/>
    </source>
</evidence>
<organism evidence="14 15">
    <name type="scientific">Polyplax serrata</name>
    <name type="common">Common mouse louse</name>
    <dbReference type="NCBI Taxonomy" id="468196"/>
    <lineage>
        <taxon>Eukaryota</taxon>
        <taxon>Metazoa</taxon>
        <taxon>Ecdysozoa</taxon>
        <taxon>Arthropoda</taxon>
        <taxon>Hexapoda</taxon>
        <taxon>Insecta</taxon>
        <taxon>Pterygota</taxon>
        <taxon>Neoptera</taxon>
        <taxon>Paraneoptera</taxon>
        <taxon>Psocodea</taxon>
        <taxon>Troctomorpha</taxon>
        <taxon>Phthiraptera</taxon>
        <taxon>Anoplura</taxon>
        <taxon>Polyplacidae</taxon>
        <taxon>Polyplax</taxon>
    </lineage>
</organism>
<comment type="subcellular location">
    <subcellularLocation>
        <location evidence="1">Membrane</location>
        <topology evidence="1">Multi-pass membrane protein</topology>
    </subcellularLocation>
</comment>
<evidence type="ECO:0000259" key="13">
    <source>
        <dbReference type="PROSITE" id="PS50850"/>
    </source>
</evidence>
<dbReference type="EMBL" id="JAWJWE010000037">
    <property type="protein sequence ID" value="KAK6625285.1"/>
    <property type="molecule type" value="Genomic_DNA"/>
</dbReference>
<keyword evidence="9" id="KW-0406">Ion transport</keyword>
<evidence type="ECO:0000313" key="15">
    <source>
        <dbReference type="Proteomes" id="UP001372834"/>
    </source>
</evidence>
<keyword evidence="3" id="KW-0813">Transport</keyword>
<evidence type="ECO:0000256" key="7">
    <source>
        <dbReference type="ARBA" id="ARBA00023053"/>
    </source>
</evidence>
<evidence type="ECO:0000256" key="6">
    <source>
        <dbReference type="ARBA" id="ARBA00022989"/>
    </source>
</evidence>